<dbReference type="InterPro" id="IPR050266">
    <property type="entry name" value="AB_hydrolase_sf"/>
</dbReference>
<dbReference type="EMBL" id="FOJG01000002">
    <property type="protein sequence ID" value="SEW51724.1"/>
    <property type="molecule type" value="Genomic_DNA"/>
</dbReference>
<dbReference type="PRINTS" id="PR00111">
    <property type="entry name" value="ABHYDROLASE"/>
</dbReference>
<feature type="domain" description="AB hydrolase-1" evidence="1">
    <location>
        <begin position="23"/>
        <end position="254"/>
    </location>
</feature>
<gene>
    <name evidence="2" type="ORF">SAMN04488122_4465</name>
</gene>
<reference evidence="3" key="1">
    <citation type="submission" date="2016-10" db="EMBL/GenBank/DDBJ databases">
        <authorList>
            <person name="Varghese N."/>
            <person name="Submissions S."/>
        </authorList>
    </citation>
    <scope>NUCLEOTIDE SEQUENCE [LARGE SCALE GENOMIC DNA]</scope>
    <source>
        <strain evidence="3">DSM 3695</strain>
    </source>
</reference>
<accession>A0A1I0S7I8</accession>
<dbReference type="RefSeq" id="WP_089898176.1">
    <property type="nucleotide sequence ID" value="NZ_FOJG01000002.1"/>
</dbReference>
<dbReference type="SUPFAM" id="SSF53474">
    <property type="entry name" value="alpha/beta-Hydrolases"/>
    <property type="match status" value="1"/>
</dbReference>
<dbReference type="Gene3D" id="3.40.50.1820">
    <property type="entry name" value="alpha/beta hydrolase"/>
    <property type="match status" value="1"/>
</dbReference>
<dbReference type="PANTHER" id="PTHR43798">
    <property type="entry name" value="MONOACYLGLYCEROL LIPASE"/>
    <property type="match status" value="1"/>
</dbReference>
<dbReference type="InterPro" id="IPR029058">
    <property type="entry name" value="AB_hydrolase_fold"/>
</dbReference>
<organism evidence="2 3">
    <name type="scientific">Chitinophaga arvensicola</name>
    <dbReference type="NCBI Taxonomy" id="29529"/>
    <lineage>
        <taxon>Bacteria</taxon>
        <taxon>Pseudomonadati</taxon>
        <taxon>Bacteroidota</taxon>
        <taxon>Chitinophagia</taxon>
        <taxon>Chitinophagales</taxon>
        <taxon>Chitinophagaceae</taxon>
        <taxon>Chitinophaga</taxon>
    </lineage>
</organism>
<dbReference type="PANTHER" id="PTHR43798:SF29">
    <property type="entry name" value="AB HYDROLASE-1 DOMAIN-CONTAINING PROTEIN"/>
    <property type="match status" value="1"/>
</dbReference>
<proteinExistence type="predicted"/>
<evidence type="ECO:0000313" key="2">
    <source>
        <dbReference type="EMBL" id="SEW51724.1"/>
    </source>
</evidence>
<dbReference type="Pfam" id="PF12697">
    <property type="entry name" value="Abhydrolase_6"/>
    <property type="match status" value="1"/>
</dbReference>
<dbReference type="InterPro" id="IPR000073">
    <property type="entry name" value="AB_hydrolase_1"/>
</dbReference>
<dbReference type="Proteomes" id="UP000199310">
    <property type="component" value="Unassembled WGS sequence"/>
</dbReference>
<keyword evidence="3" id="KW-1185">Reference proteome</keyword>
<evidence type="ECO:0000313" key="3">
    <source>
        <dbReference type="Proteomes" id="UP000199310"/>
    </source>
</evidence>
<dbReference type="STRING" id="29529.SAMN04488122_4465"/>
<name>A0A1I0S7I8_9BACT</name>
<dbReference type="AlphaFoldDB" id="A0A1I0S7I8"/>
<dbReference type="OrthoDB" id="1224630at2"/>
<evidence type="ECO:0000259" key="1">
    <source>
        <dbReference type="Pfam" id="PF12697"/>
    </source>
</evidence>
<sequence length="262" mass="29128">MRKNIKVRGIQLVYEDAGAGAVLVFIHGQPFNRSMWSQQVAAFEKSHRLIIPDLRGYGETEQPSGITLLDELALDIIHLLEALEIKKAVFIGLSMGGQILFELYRLAPHLFEGMVLADTDAAAETAQSYVQRLQLSRALIEKGMKAYTDETLPRFLAKDTLAEQPAVVAHLREMMETTPPLGASLVQRGRAERRDHTAMLSHIACPVLIIVGEEDEFTPVQVAKGMQQQIKDAQLVVIKAASHMPNMEQPELFNTTLTAFIQ</sequence>
<protein>
    <submittedName>
        <fullName evidence="2">Pimeloyl-ACP methyl ester carboxylesterase</fullName>
    </submittedName>
</protein>